<protein>
    <recommendedName>
        <fullName evidence="4">Metallo-beta-lactamase domain-containing protein</fullName>
    </recommendedName>
</protein>
<dbReference type="EMBL" id="JAWHQM010000004">
    <property type="protein sequence ID" value="KAK5626900.1"/>
    <property type="molecule type" value="Genomic_DNA"/>
</dbReference>
<gene>
    <name evidence="2" type="ORF">RRF57_002615</name>
</gene>
<evidence type="ECO:0000256" key="1">
    <source>
        <dbReference type="SAM" id="MobiDB-lite"/>
    </source>
</evidence>
<proteinExistence type="predicted"/>
<accession>A0AAN7YVR6</accession>
<comment type="caution">
    <text evidence="2">The sequence shown here is derived from an EMBL/GenBank/DDBJ whole genome shotgun (WGS) entry which is preliminary data.</text>
</comment>
<evidence type="ECO:0008006" key="4">
    <source>
        <dbReference type="Google" id="ProtNLM"/>
    </source>
</evidence>
<dbReference type="PANTHER" id="PTHR43546">
    <property type="entry name" value="UPF0173 METAL-DEPENDENT HYDROLASE MJ1163-RELATED"/>
    <property type="match status" value="1"/>
</dbReference>
<keyword evidence="3" id="KW-1185">Reference proteome</keyword>
<dbReference type="Gene3D" id="3.60.15.10">
    <property type="entry name" value="Ribonuclease Z/Hydroxyacylglutathione hydrolase-like"/>
    <property type="match status" value="2"/>
</dbReference>
<dbReference type="Pfam" id="PF13483">
    <property type="entry name" value="Lactamase_B_3"/>
    <property type="match status" value="1"/>
</dbReference>
<dbReference type="SUPFAM" id="SSF56281">
    <property type="entry name" value="Metallo-hydrolase/oxidoreductase"/>
    <property type="match status" value="1"/>
</dbReference>
<dbReference type="Proteomes" id="UP001305414">
    <property type="component" value="Unassembled WGS sequence"/>
</dbReference>
<organism evidence="2 3">
    <name type="scientific">Xylaria bambusicola</name>
    <dbReference type="NCBI Taxonomy" id="326684"/>
    <lineage>
        <taxon>Eukaryota</taxon>
        <taxon>Fungi</taxon>
        <taxon>Dikarya</taxon>
        <taxon>Ascomycota</taxon>
        <taxon>Pezizomycotina</taxon>
        <taxon>Sordariomycetes</taxon>
        <taxon>Xylariomycetidae</taxon>
        <taxon>Xylariales</taxon>
        <taxon>Xylariaceae</taxon>
        <taxon>Xylaria</taxon>
    </lineage>
</organism>
<name>A0AAN7YVR6_9PEZI</name>
<dbReference type="InterPro" id="IPR050114">
    <property type="entry name" value="UPF0173_UPF0282_UlaG_hydrolase"/>
</dbReference>
<dbReference type="PANTHER" id="PTHR43546:SF7">
    <property type="entry name" value="METALLO-BETA-LACTAMASE DOMAIN-CONTAINING PROTEIN"/>
    <property type="match status" value="1"/>
</dbReference>
<evidence type="ECO:0000313" key="2">
    <source>
        <dbReference type="EMBL" id="KAK5626900.1"/>
    </source>
</evidence>
<feature type="compositionally biased region" description="Low complexity" evidence="1">
    <location>
        <begin position="39"/>
        <end position="50"/>
    </location>
</feature>
<feature type="region of interest" description="Disordered" evidence="1">
    <location>
        <begin position="1"/>
        <end position="55"/>
    </location>
</feature>
<evidence type="ECO:0000313" key="3">
    <source>
        <dbReference type="Proteomes" id="UP001305414"/>
    </source>
</evidence>
<sequence>MRPTRHLYINPSQRIPLLREQKSPEDAPQELKASKTHTHPTSTSTSTSAPLAGSAKPPDASVYFIGNATTIIEWQGLRILTDPNFLHAGDHVHLGPGVTAQRLKNPAVDLHELPPIDLVLLSHYHEDHFDKLVEEKLNRDFTIVSTPHAKGCLTSEAKVGGDGDGAFRAVHDLDTFESLILHIDGSKQDEHDKVPVVKIIAMPGKHVPPGPLEAANNLLGAVPPTNGWLVEMAWCPSAADVDSPLIDPGYRIYISGDTLFVDELKEIPKFIKEQQALARRRHPRSHSTVSDGDDTRIDLMIVHLGGTTIPGPHMPLLMVTMDAKQGVELMKLLNPDLTMPVHFDDYSVFLSPLKDFKTEVANMGEEWRDRVIYLNRGEQFNFEIRGSNEERSYTNIQDTVRY</sequence>
<dbReference type="AlphaFoldDB" id="A0AAN7YVR6"/>
<reference evidence="2 3" key="1">
    <citation type="submission" date="2023-10" db="EMBL/GenBank/DDBJ databases">
        <title>Draft genome sequence of Xylaria bambusicola isolate GMP-LS, the root and basal stem rot pathogen of sugarcane in Indonesia.</title>
        <authorList>
            <person name="Selvaraj P."/>
            <person name="Muralishankar V."/>
            <person name="Muruganantham S."/>
            <person name="Sp S."/>
            <person name="Haryani S."/>
            <person name="Lau K.J.X."/>
            <person name="Naqvi N.I."/>
        </authorList>
    </citation>
    <scope>NUCLEOTIDE SEQUENCE [LARGE SCALE GENOMIC DNA]</scope>
    <source>
        <strain evidence="2">GMP-LS</strain>
    </source>
</reference>
<dbReference type="InterPro" id="IPR036866">
    <property type="entry name" value="RibonucZ/Hydroxyglut_hydro"/>
</dbReference>